<dbReference type="Proteomes" id="UP000504636">
    <property type="component" value="Unplaced"/>
</dbReference>
<dbReference type="InterPro" id="IPR052895">
    <property type="entry name" value="HetReg/Transcr_Mod"/>
</dbReference>
<dbReference type="AlphaFoldDB" id="A0A6A6YKL4"/>
<protein>
    <recommendedName>
        <fullName evidence="1">Heterokaryon incompatibility domain-containing protein</fullName>
    </recommendedName>
</protein>
<accession>A0A6A6YKL4</accession>
<dbReference type="OrthoDB" id="194358at2759"/>
<evidence type="ECO:0000313" key="2">
    <source>
        <dbReference type="EMBL" id="KAF2809412.1"/>
    </source>
</evidence>
<feature type="domain" description="Heterokaryon incompatibility" evidence="1">
    <location>
        <begin position="3"/>
        <end position="112"/>
    </location>
</feature>
<reference evidence="2 4" key="1">
    <citation type="journal article" date="2020" name="Stud. Mycol.">
        <title>101 Dothideomycetes genomes: a test case for predicting lifestyles and emergence of pathogens.</title>
        <authorList>
            <person name="Haridas S."/>
            <person name="Albert R."/>
            <person name="Binder M."/>
            <person name="Bloem J."/>
            <person name="Labutti K."/>
            <person name="Salamov A."/>
            <person name="Andreopoulos B."/>
            <person name="Baker S."/>
            <person name="Barry K."/>
            <person name="Bills G."/>
            <person name="Bluhm B."/>
            <person name="Cannon C."/>
            <person name="Castanera R."/>
            <person name="Culley D."/>
            <person name="Daum C."/>
            <person name="Ezra D."/>
            <person name="Gonzalez J."/>
            <person name="Henrissat B."/>
            <person name="Kuo A."/>
            <person name="Liang C."/>
            <person name="Lipzen A."/>
            <person name="Lutzoni F."/>
            <person name="Magnuson J."/>
            <person name="Mondo S."/>
            <person name="Nolan M."/>
            <person name="Ohm R."/>
            <person name="Pangilinan J."/>
            <person name="Park H.-J."/>
            <person name="Ramirez L."/>
            <person name="Alfaro M."/>
            <person name="Sun H."/>
            <person name="Tritt A."/>
            <person name="Yoshinaga Y."/>
            <person name="Zwiers L.-H."/>
            <person name="Turgeon B."/>
            <person name="Goodwin S."/>
            <person name="Spatafora J."/>
            <person name="Crous P."/>
            <person name="Grigoriev I."/>
        </authorList>
    </citation>
    <scope>NUCLEOTIDE SEQUENCE</scope>
    <source>
        <strain evidence="2 4">CBS 304.34</strain>
    </source>
</reference>
<sequence length="389" mass="44841">MPQLWWIDAICIDQTVEALDERSNQVRMMSEIYTTAHETVAWMGDGNSSTKSCMRIPGLLGPISRSRIYQATKQDLIPKLLALVGYSEELHTHGLRALIKNEYFERVWTLQELCLSPRSSVQCCTTKISWRAFGNGALSLLEMRTLDHIHDGRYYEGVFFYRMLWAWLRHSKDTEVLRSPYSLPLEPLLLLPFTVSLKATDSKDKVFALYGIFQRLFISVPLPDYTDSICRIYAEIAFSAIMMTETLQILESVDSEMRLADLPSWVPDWSAHDPYMRLPRLRTRASKWSTPEARRLDDRRTLTLRGKVVGNIRDRGVPMLKHSAEGGGSPFTPASLYCITVLQEWIRFAVSPDVYDDEFSVLRHPLFEILDEINVPKHPHEKALDERII</sequence>
<keyword evidence="3" id="KW-1185">Reference proteome</keyword>
<dbReference type="InterPro" id="IPR010730">
    <property type="entry name" value="HET"/>
</dbReference>
<organism evidence="2">
    <name type="scientific">Mytilinidion resinicola</name>
    <dbReference type="NCBI Taxonomy" id="574789"/>
    <lineage>
        <taxon>Eukaryota</taxon>
        <taxon>Fungi</taxon>
        <taxon>Dikarya</taxon>
        <taxon>Ascomycota</taxon>
        <taxon>Pezizomycotina</taxon>
        <taxon>Dothideomycetes</taxon>
        <taxon>Pleosporomycetidae</taxon>
        <taxon>Mytilinidiales</taxon>
        <taxon>Mytilinidiaceae</taxon>
        <taxon>Mytilinidion</taxon>
    </lineage>
</organism>
<evidence type="ECO:0000313" key="4">
    <source>
        <dbReference type="RefSeq" id="XP_033576376.1"/>
    </source>
</evidence>
<reference evidence="4" key="3">
    <citation type="submission" date="2025-04" db="UniProtKB">
        <authorList>
            <consortium name="RefSeq"/>
        </authorList>
    </citation>
    <scope>IDENTIFICATION</scope>
    <source>
        <strain evidence="4">CBS 304.34</strain>
    </source>
</reference>
<gene>
    <name evidence="2 4" type="ORF">BDZ99DRAFT_417308</name>
</gene>
<name>A0A6A6YKL4_9PEZI</name>
<reference evidence="4" key="2">
    <citation type="submission" date="2020-04" db="EMBL/GenBank/DDBJ databases">
        <authorList>
            <consortium name="NCBI Genome Project"/>
        </authorList>
    </citation>
    <scope>NUCLEOTIDE SEQUENCE</scope>
    <source>
        <strain evidence="4">CBS 304.34</strain>
    </source>
</reference>
<evidence type="ECO:0000259" key="1">
    <source>
        <dbReference type="Pfam" id="PF06985"/>
    </source>
</evidence>
<dbReference type="GeneID" id="54457711"/>
<dbReference type="PANTHER" id="PTHR24148">
    <property type="entry name" value="ANKYRIN REPEAT DOMAIN-CONTAINING PROTEIN 39 HOMOLOG-RELATED"/>
    <property type="match status" value="1"/>
</dbReference>
<evidence type="ECO:0000313" key="3">
    <source>
        <dbReference type="Proteomes" id="UP000504636"/>
    </source>
</evidence>
<dbReference type="Pfam" id="PF06985">
    <property type="entry name" value="HET"/>
    <property type="match status" value="1"/>
</dbReference>
<proteinExistence type="predicted"/>
<dbReference type="PANTHER" id="PTHR24148:SF82">
    <property type="entry name" value="HETEROKARYON INCOMPATIBILITY DOMAIN-CONTAINING PROTEIN"/>
    <property type="match status" value="1"/>
</dbReference>
<dbReference type="EMBL" id="MU003701">
    <property type="protein sequence ID" value="KAF2809412.1"/>
    <property type="molecule type" value="Genomic_DNA"/>
</dbReference>
<dbReference type="RefSeq" id="XP_033576376.1">
    <property type="nucleotide sequence ID" value="XM_033716818.1"/>
</dbReference>